<dbReference type="InterPro" id="IPR008395">
    <property type="entry name" value="Agenet-like_dom"/>
</dbReference>
<dbReference type="InterPro" id="IPR036142">
    <property type="entry name" value="ENT_dom-like_sf"/>
</dbReference>
<accession>A0A9Q1GK54</accession>
<dbReference type="Gene3D" id="1.10.1240.40">
    <property type="entry name" value="ENT domain"/>
    <property type="match status" value="1"/>
</dbReference>
<dbReference type="PANTHER" id="PTHR31917">
    <property type="entry name" value="AGENET DOMAIN-CONTAINING PROTEIN-RELATED"/>
    <property type="match status" value="1"/>
</dbReference>
<evidence type="ECO:0000313" key="5">
    <source>
        <dbReference type="EMBL" id="KAJ8422201.1"/>
    </source>
</evidence>
<dbReference type="InterPro" id="IPR014002">
    <property type="entry name" value="Agenet_dom_plant"/>
</dbReference>
<dbReference type="PANTHER" id="PTHR31917:SF5">
    <property type="entry name" value="OS02G0204500 PROTEIN"/>
    <property type="match status" value="1"/>
</dbReference>
<name>A0A9Q1GK54_9CARY</name>
<keyword evidence="2" id="KW-0539">Nucleus</keyword>
<comment type="caution">
    <text evidence="5">The sequence shown here is derived from an EMBL/GenBank/DDBJ whole genome shotgun (WGS) entry which is preliminary data.</text>
</comment>
<dbReference type="SMART" id="SM00743">
    <property type="entry name" value="Agenet"/>
    <property type="match status" value="2"/>
</dbReference>
<evidence type="ECO:0000256" key="3">
    <source>
        <dbReference type="SAM" id="MobiDB-lite"/>
    </source>
</evidence>
<protein>
    <recommendedName>
        <fullName evidence="4">ENT domain-containing protein</fullName>
    </recommendedName>
</protein>
<dbReference type="AlphaFoldDB" id="A0A9Q1GK54"/>
<evidence type="ECO:0000256" key="2">
    <source>
        <dbReference type="ARBA" id="ARBA00023242"/>
    </source>
</evidence>
<evidence type="ECO:0000313" key="6">
    <source>
        <dbReference type="Proteomes" id="UP001153076"/>
    </source>
</evidence>
<feature type="region of interest" description="Disordered" evidence="3">
    <location>
        <begin position="184"/>
        <end position="209"/>
    </location>
</feature>
<comment type="subcellular location">
    <subcellularLocation>
        <location evidence="1">Nucleus</location>
    </subcellularLocation>
</comment>
<dbReference type="SMART" id="SM01191">
    <property type="entry name" value="ENT"/>
    <property type="match status" value="1"/>
</dbReference>
<evidence type="ECO:0000256" key="1">
    <source>
        <dbReference type="ARBA" id="ARBA00004123"/>
    </source>
</evidence>
<dbReference type="Pfam" id="PF05641">
    <property type="entry name" value="Agenet"/>
    <property type="match status" value="1"/>
</dbReference>
<dbReference type="PROSITE" id="PS51138">
    <property type="entry name" value="ENT"/>
    <property type="match status" value="1"/>
</dbReference>
<dbReference type="SUPFAM" id="SSF158639">
    <property type="entry name" value="ENT-like"/>
    <property type="match status" value="1"/>
</dbReference>
<keyword evidence="6" id="KW-1185">Reference proteome</keyword>
<proteinExistence type="predicted"/>
<dbReference type="Proteomes" id="UP001153076">
    <property type="component" value="Unassembled WGS sequence"/>
</dbReference>
<organism evidence="5 6">
    <name type="scientific">Carnegiea gigantea</name>
    <dbReference type="NCBI Taxonomy" id="171969"/>
    <lineage>
        <taxon>Eukaryota</taxon>
        <taxon>Viridiplantae</taxon>
        <taxon>Streptophyta</taxon>
        <taxon>Embryophyta</taxon>
        <taxon>Tracheophyta</taxon>
        <taxon>Spermatophyta</taxon>
        <taxon>Magnoliopsida</taxon>
        <taxon>eudicotyledons</taxon>
        <taxon>Gunneridae</taxon>
        <taxon>Pentapetalae</taxon>
        <taxon>Caryophyllales</taxon>
        <taxon>Cactineae</taxon>
        <taxon>Cactaceae</taxon>
        <taxon>Cactoideae</taxon>
        <taxon>Echinocereeae</taxon>
        <taxon>Carnegiea</taxon>
    </lineage>
</organism>
<feature type="compositionally biased region" description="Basic and acidic residues" evidence="3">
    <location>
        <begin position="200"/>
        <end position="209"/>
    </location>
</feature>
<sequence>MRFRKGTKVEVLTQKEVPSGSWRCAEIIGGNGHNYAVRYYGEMGCFEEASVERVPRKAIRPCPPSVDVSEDWVPGDVVEVFHNFSWKMATVLKVLGWNHLLVRLLGSAIELKASTHDVRARLCWQDREWIVIGKASSKCEDLRLRLPSSRKDNAVLQKVDTVIRRQIRGDYVSTRDNKRILESPGIPPCTLKRKQSHPHSQIEADPRRNQKIRVGEKERIWHPINAMQQPQLPEKVDVACSQELLGEKFIRPFANKINGCHEMISERVKTNGAVGCSPSICLEPNGDDSVASSVGSCSVRRDYLHYLHYGYAAGPLEDNDSQCSDAESVCQLRPQEGNCLLPVKEGLTEEIHRLELHAYRCIIEALHASGPLSWDQELLLTNLRDSLHISNDEHLMEIRNLVSSSACIPC</sequence>
<dbReference type="InterPro" id="IPR005491">
    <property type="entry name" value="ENT_dom"/>
</dbReference>
<feature type="domain" description="ENT" evidence="4">
    <location>
        <begin position="347"/>
        <end position="410"/>
    </location>
</feature>
<dbReference type="GO" id="GO:0005634">
    <property type="term" value="C:nucleus"/>
    <property type="evidence" value="ECO:0007669"/>
    <property type="project" value="UniProtKB-SubCell"/>
</dbReference>
<dbReference type="Pfam" id="PF03735">
    <property type="entry name" value="ENT"/>
    <property type="match status" value="1"/>
</dbReference>
<dbReference type="EMBL" id="JAKOGI010002342">
    <property type="protein sequence ID" value="KAJ8422201.1"/>
    <property type="molecule type" value="Genomic_DNA"/>
</dbReference>
<evidence type="ECO:0000259" key="4">
    <source>
        <dbReference type="PROSITE" id="PS51138"/>
    </source>
</evidence>
<dbReference type="OrthoDB" id="663550at2759"/>
<reference evidence="5" key="1">
    <citation type="submission" date="2022-04" db="EMBL/GenBank/DDBJ databases">
        <title>Carnegiea gigantea Genome sequencing and assembly v2.</title>
        <authorList>
            <person name="Copetti D."/>
            <person name="Sanderson M.J."/>
            <person name="Burquez A."/>
            <person name="Wojciechowski M.F."/>
        </authorList>
    </citation>
    <scope>NUCLEOTIDE SEQUENCE</scope>
    <source>
        <strain evidence="5">SGP5-SGP5p</strain>
        <tissue evidence="5">Aerial part</tissue>
    </source>
</reference>
<gene>
    <name evidence="5" type="ORF">Cgig2_014266</name>
</gene>